<organism evidence="1 2">
    <name type="scientific">Romanomermis culicivorax</name>
    <name type="common">Nematode worm</name>
    <dbReference type="NCBI Taxonomy" id="13658"/>
    <lineage>
        <taxon>Eukaryota</taxon>
        <taxon>Metazoa</taxon>
        <taxon>Ecdysozoa</taxon>
        <taxon>Nematoda</taxon>
        <taxon>Enoplea</taxon>
        <taxon>Dorylaimia</taxon>
        <taxon>Mermithida</taxon>
        <taxon>Mermithoidea</taxon>
        <taxon>Mermithidae</taxon>
        <taxon>Romanomermis</taxon>
    </lineage>
</organism>
<name>A0A915JKT0_ROMCU</name>
<protein>
    <submittedName>
        <fullName evidence="2">Uncharacterized protein</fullName>
    </submittedName>
</protein>
<reference evidence="2" key="1">
    <citation type="submission" date="2022-11" db="UniProtKB">
        <authorList>
            <consortium name="WormBaseParasite"/>
        </authorList>
    </citation>
    <scope>IDENTIFICATION</scope>
</reference>
<dbReference type="Proteomes" id="UP000887565">
    <property type="component" value="Unplaced"/>
</dbReference>
<dbReference type="AlphaFoldDB" id="A0A915JKT0"/>
<dbReference type="WBParaSite" id="nRc.2.0.1.t26775-RA">
    <property type="protein sequence ID" value="nRc.2.0.1.t26775-RA"/>
    <property type="gene ID" value="nRc.2.0.1.g26775"/>
</dbReference>
<evidence type="ECO:0000313" key="2">
    <source>
        <dbReference type="WBParaSite" id="nRc.2.0.1.t26775-RA"/>
    </source>
</evidence>
<accession>A0A915JKT0</accession>
<sequence length="87" mass="10189">MKLIKLNLLQEKPSTNVESKCRMGWLTRKLGMFWLTEAETVKMVIFSQTQTEILKLKIGKLKLTQEPEFLGSIAYRKRMEFEIPGLQ</sequence>
<evidence type="ECO:0000313" key="1">
    <source>
        <dbReference type="Proteomes" id="UP000887565"/>
    </source>
</evidence>
<proteinExistence type="predicted"/>
<keyword evidence="1" id="KW-1185">Reference proteome</keyword>